<dbReference type="PANTHER" id="PTHR38795">
    <property type="entry name" value="DUF6604 DOMAIN-CONTAINING PROTEIN"/>
    <property type="match status" value="1"/>
</dbReference>
<protein>
    <submittedName>
        <fullName evidence="1">Uncharacterized protein</fullName>
    </submittedName>
</protein>
<proteinExistence type="predicted"/>
<evidence type="ECO:0000313" key="1">
    <source>
        <dbReference type="EMBL" id="KAK7425049.1"/>
    </source>
</evidence>
<evidence type="ECO:0000313" key="2">
    <source>
        <dbReference type="Proteomes" id="UP001498421"/>
    </source>
</evidence>
<sequence>MTNAWGSITYPAHLYNALQNEGLVEGRWADMEAVQTILGDSNLFVGDRPRNRGDYLKRFLLQMGYSASAFAARGKRRPGRHRDMASRAGPRGIKDGAPVSLMFLERYLRGSGQVDLSPEHVNEIVSRSEWQEEVSKEDGSLTLTQIKDTGELRKKRQLNQRKKTTEGAQLSPGELIRSLALALTAETVEFAFPYLLMHRWCWRLLRHLKEAFDPILRQLHSPSYVENESELPFVVGYIFMAASNDEGGKGDILMQTAAGVVNSMVGQGTGAFVLGVMHTIYGLEVEVGTESDSDANGSEEDEE</sequence>
<reference evidence="1 2" key="1">
    <citation type="journal article" date="2025" name="Microbiol. Resour. Announc.">
        <title>Draft genome sequences for Neonectria magnoliae and Neonectria punicea, canker pathogens of Liriodendron tulipifera and Acer saccharum in West Virginia.</title>
        <authorList>
            <person name="Petronek H.M."/>
            <person name="Kasson M.T."/>
            <person name="Metheny A.M."/>
            <person name="Stauder C.M."/>
            <person name="Lovett B."/>
            <person name="Lynch S.C."/>
            <person name="Garnas J.R."/>
            <person name="Kasson L.R."/>
            <person name="Stajich J.E."/>
        </authorList>
    </citation>
    <scope>NUCLEOTIDE SEQUENCE [LARGE SCALE GENOMIC DNA]</scope>
    <source>
        <strain evidence="1 2">NRRL 64651</strain>
    </source>
</reference>
<keyword evidence="2" id="KW-1185">Reference proteome</keyword>
<organism evidence="1 2">
    <name type="scientific">Neonectria magnoliae</name>
    <dbReference type="NCBI Taxonomy" id="2732573"/>
    <lineage>
        <taxon>Eukaryota</taxon>
        <taxon>Fungi</taxon>
        <taxon>Dikarya</taxon>
        <taxon>Ascomycota</taxon>
        <taxon>Pezizomycotina</taxon>
        <taxon>Sordariomycetes</taxon>
        <taxon>Hypocreomycetidae</taxon>
        <taxon>Hypocreales</taxon>
        <taxon>Nectriaceae</taxon>
        <taxon>Neonectria</taxon>
    </lineage>
</organism>
<dbReference type="EMBL" id="JAZAVK010000086">
    <property type="protein sequence ID" value="KAK7425049.1"/>
    <property type="molecule type" value="Genomic_DNA"/>
</dbReference>
<dbReference type="Proteomes" id="UP001498421">
    <property type="component" value="Unassembled WGS sequence"/>
</dbReference>
<comment type="caution">
    <text evidence="1">The sequence shown here is derived from an EMBL/GenBank/DDBJ whole genome shotgun (WGS) entry which is preliminary data.</text>
</comment>
<name>A0ABR1HV44_9HYPO</name>
<gene>
    <name evidence="1" type="ORF">QQZ08_008325</name>
</gene>
<dbReference type="PANTHER" id="PTHR38795:SF1">
    <property type="entry name" value="DUF6604 DOMAIN-CONTAINING PROTEIN"/>
    <property type="match status" value="1"/>
</dbReference>
<accession>A0ABR1HV44</accession>